<dbReference type="InterPro" id="IPR023214">
    <property type="entry name" value="HAD_sf"/>
</dbReference>
<dbReference type="PANTHER" id="PTHR46193">
    <property type="entry name" value="6-PHOSPHOGLUCONATE PHOSPHATASE"/>
    <property type="match status" value="1"/>
</dbReference>
<evidence type="ECO:0000256" key="5">
    <source>
        <dbReference type="ARBA" id="ARBA00023277"/>
    </source>
</evidence>
<dbReference type="NCBIfam" id="TIGR01509">
    <property type="entry name" value="HAD-SF-IA-v3"/>
    <property type="match status" value="1"/>
</dbReference>
<comment type="cofactor">
    <cofactor evidence="1">
        <name>Mg(2+)</name>
        <dbReference type="ChEBI" id="CHEBI:18420"/>
    </cofactor>
</comment>
<dbReference type="InterPro" id="IPR023198">
    <property type="entry name" value="PGP-like_dom2"/>
</dbReference>
<dbReference type="SUPFAM" id="SSF56784">
    <property type="entry name" value="HAD-like"/>
    <property type="match status" value="1"/>
</dbReference>
<dbReference type="Gene3D" id="1.10.150.240">
    <property type="entry name" value="Putative phosphatase, domain 2"/>
    <property type="match status" value="1"/>
</dbReference>
<evidence type="ECO:0000313" key="7">
    <source>
        <dbReference type="Proteomes" id="UP000886829"/>
    </source>
</evidence>
<name>A0A9D2AZT5_9GAMM</name>
<reference evidence="6" key="1">
    <citation type="journal article" date="2021" name="PeerJ">
        <title>Extensive microbial diversity within the chicken gut microbiome revealed by metagenomics and culture.</title>
        <authorList>
            <person name="Gilroy R."/>
            <person name="Ravi A."/>
            <person name="Getino M."/>
            <person name="Pursley I."/>
            <person name="Horton D.L."/>
            <person name="Alikhan N.F."/>
            <person name="Baker D."/>
            <person name="Gharbi K."/>
            <person name="Hall N."/>
            <person name="Watson M."/>
            <person name="Adriaenssens E.M."/>
            <person name="Foster-Nyarko E."/>
            <person name="Jarju S."/>
            <person name="Secka A."/>
            <person name="Antonio M."/>
            <person name="Oren A."/>
            <person name="Chaudhuri R.R."/>
            <person name="La Ragione R."/>
            <person name="Hildebrand F."/>
            <person name="Pallen M.J."/>
        </authorList>
    </citation>
    <scope>NUCLEOTIDE SEQUENCE</scope>
    <source>
        <strain evidence="6">USASDec5-558</strain>
    </source>
</reference>
<dbReference type="AlphaFoldDB" id="A0A9D2AZT5"/>
<protein>
    <submittedName>
        <fullName evidence="6">HAD family phosphatase</fullName>
    </submittedName>
</protein>
<dbReference type="EMBL" id="DXEV01000016">
    <property type="protein sequence ID" value="HIX55958.1"/>
    <property type="molecule type" value="Genomic_DNA"/>
</dbReference>
<dbReference type="SFLD" id="SFLDS00003">
    <property type="entry name" value="Haloacid_Dehalogenase"/>
    <property type="match status" value="1"/>
</dbReference>
<dbReference type="InterPro" id="IPR041492">
    <property type="entry name" value="HAD_2"/>
</dbReference>
<organism evidence="6 7">
    <name type="scientific">Candidatus Anaerobiospirillum pullistercoris</name>
    <dbReference type="NCBI Taxonomy" id="2838452"/>
    <lineage>
        <taxon>Bacteria</taxon>
        <taxon>Pseudomonadati</taxon>
        <taxon>Pseudomonadota</taxon>
        <taxon>Gammaproteobacteria</taxon>
        <taxon>Aeromonadales</taxon>
        <taxon>Succinivibrionaceae</taxon>
        <taxon>Anaerobiospirillum</taxon>
    </lineage>
</organism>
<evidence type="ECO:0000256" key="2">
    <source>
        <dbReference type="ARBA" id="ARBA00006171"/>
    </source>
</evidence>
<evidence type="ECO:0000256" key="3">
    <source>
        <dbReference type="ARBA" id="ARBA00022723"/>
    </source>
</evidence>
<dbReference type="GO" id="GO:0046872">
    <property type="term" value="F:metal ion binding"/>
    <property type="evidence" value="ECO:0007669"/>
    <property type="project" value="UniProtKB-KW"/>
</dbReference>
<dbReference type="InterPro" id="IPR036412">
    <property type="entry name" value="HAD-like_sf"/>
</dbReference>
<dbReference type="Pfam" id="PF13419">
    <property type="entry name" value="HAD_2"/>
    <property type="match status" value="1"/>
</dbReference>
<sequence>MALTLREQIDLYPYVIFDMDGTLLNSEIWHHEAWNQMLTEFGMPRLSTAQLYSFGGLPTPEISRRICELNHVQADINAMSKRKTELYTTKYMFNPEPFPEICNLLKELSASGKRIAIATSSHKKESEYLLGKHGILPYVHALITGEQVQRGKPNPDIYLLAAQKLGTPAEQCLVFEDTVVGMAGVKNAHMAAVKVFDGHYDCDHVIPFEEDWSPSQA</sequence>
<comment type="similarity">
    <text evidence="2">Belongs to the HAD-like hydrolase superfamily. CbbY/CbbZ/Gph/YieH family.</text>
</comment>
<accession>A0A9D2AZT5</accession>
<dbReference type="SFLD" id="SFLDG01129">
    <property type="entry name" value="C1.5:_HAD__Beta-PGM__Phosphata"/>
    <property type="match status" value="1"/>
</dbReference>
<reference evidence="6" key="2">
    <citation type="submission" date="2021-04" db="EMBL/GenBank/DDBJ databases">
        <authorList>
            <person name="Gilroy R."/>
        </authorList>
    </citation>
    <scope>NUCLEOTIDE SEQUENCE</scope>
    <source>
        <strain evidence="6">USASDec5-558</strain>
    </source>
</reference>
<dbReference type="Proteomes" id="UP000886829">
    <property type="component" value="Unassembled WGS sequence"/>
</dbReference>
<evidence type="ECO:0000313" key="6">
    <source>
        <dbReference type="EMBL" id="HIX55958.1"/>
    </source>
</evidence>
<evidence type="ECO:0000256" key="4">
    <source>
        <dbReference type="ARBA" id="ARBA00022842"/>
    </source>
</evidence>
<dbReference type="PANTHER" id="PTHR46193:SF18">
    <property type="entry name" value="HEXITOL PHOSPHATASE B"/>
    <property type="match status" value="1"/>
</dbReference>
<comment type="caution">
    <text evidence="6">The sequence shown here is derived from an EMBL/GenBank/DDBJ whole genome shotgun (WGS) entry which is preliminary data.</text>
</comment>
<dbReference type="SFLD" id="SFLDG01135">
    <property type="entry name" value="C1.5.6:_HAD__Beta-PGM__Phospha"/>
    <property type="match status" value="1"/>
</dbReference>
<dbReference type="Gene3D" id="3.40.50.1000">
    <property type="entry name" value="HAD superfamily/HAD-like"/>
    <property type="match status" value="1"/>
</dbReference>
<keyword evidence="3" id="KW-0479">Metal-binding</keyword>
<dbReference type="PRINTS" id="PR00413">
    <property type="entry name" value="HADHALOGNASE"/>
</dbReference>
<proteinExistence type="inferred from homology"/>
<keyword evidence="5" id="KW-0119">Carbohydrate metabolism</keyword>
<keyword evidence="4" id="KW-0460">Magnesium</keyword>
<gene>
    <name evidence="6" type="ORF">H9850_00615</name>
</gene>
<dbReference type="GO" id="GO:0003824">
    <property type="term" value="F:catalytic activity"/>
    <property type="evidence" value="ECO:0007669"/>
    <property type="project" value="UniProtKB-ARBA"/>
</dbReference>
<evidence type="ECO:0000256" key="1">
    <source>
        <dbReference type="ARBA" id="ARBA00001946"/>
    </source>
</evidence>
<dbReference type="PROSITE" id="PS01228">
    <property type="entry name" value="COF_1"/>
    <property type="match status" value="1"/>
</dbReference>
<dbReference type="InterPro" id="IPR006439">
    <property type="entry name" value="HAD-SF_hydro_IA"/>
</dbReference>
<dbReference type="InterPro" id="IPR051600">
    <property type="entry name" value="Beta-PGM-like"/>
</dbReference>